<dbReference type="PANTHER" id="PTHR47718">
    <property type="entry name" value="OS01G0519700 PROTEIN"/>
    <property type="match status" value="1"/>
</dbReference>
<proteinExistence type="predicted"/>
<feature type="region of interest" description="Disordered" evidence="1">
    <location>
        <begin position="1"/>
        <end position="42"/>
    </location>
</feature>
<organism evidence="2 3">
    <name type="scientific">Abeliophyllum distichum</name>
    <dbReference type="NCBI Taxonomy" id="126358"/>
    <lineage>
        <taxon>Eukaryota</taxon>
        <taxon>Viridiplantae</taxon>
        <taxon>Streptophyta</taxon>
        <taxon>Embryophyta</taxon>
        <taxon>Tracheophyta</taxon>
        <taxon>Spermatophyta</taxon>
        <taxon>Magnoliopsida</taxon>
        <taxon>eudicotyledons</taxon>
        <taxon>Gunneridae</taxon>
        <taxon>Pentapetalae</taxon>
        <taxon>asterids</taxon>
        <taxon>lamiids</taxon>
        <taxon>Lamiales</taxon>
        <taxon>Oleaceae</taxon>
        <taxon>Forsythieae</taxon>
        <taxon>Abeliophyllum</taxon>
    </lineage>
</organism>
<protein>
    <submittedName>
        <fullName evidence="2">Protein FAR1-RELATED SEQUENCE</fullName>
    </submittedName>
</protein>
<comment type="caution">
    <text evidence="2">The sequence shown here is derived from an EMBL/GenBank/DDBJ whole genome shotgun (WGS) entry which is preliminary data.</text>
</comment>
<reference evidence="3" key="1">
    <citation type="submission" date="2024-07" db="EMBL/GenBank/DDBJ databases">
        <title>Two chromosome-level genome assemblies of Korean endemic species Abeliophyllum distichum and Forsythia ovata (Oleaceae).</title>
        <authorList>
            <person name="Jang H."/>
        </authorList>
    </citation>
    <scope>NUCLEOTIDE SEQUENCE [LARGE SCALE GENOMIC DNA]</scope>
</reference>
<dbReference type="EMBL" id="JBFOLK010000003">
    <property type="protein sequence ID" value="KAL2527044.1"/>
    <property type="molecule type" value="Genomic_DNA"/>
</dbReference>
<feature type="compositionally biased region" description="Basic and acidic residues" evidence="1">
    <location>
        <begin position="15"/>
        <end position="41"/>
    </location>
</feature>
<feature type="compositionally biased region" description="Polar residues" evidence="1">
    <location>
        <begin position="1"/>
        <end position="12"/>
    </location>
</feature>
<name>A0ABD1UPU5_9LAMI</name>
<accession>A0ABD1UPU5</accession>
<sequence>MARPQSLSSWCSEPSDDHREKRRDSRAADVKPEDGRSERLCNLDNDDEDFPFSKGLKARELFVGFKMPPMEKCNGRGNFVSLSEDATVNMNLFVVDDEYLEDDEIEIENSPCLNDDSVEEPNELAPEVGMKFKELDEVFEFYKNYASNWIFQLENPTIQTGCKARVTVVSDARGSWRLTKVQLDHNHKTSPSKSRLYRCNRQLSENVKRKLEVNDIAGIPLHKSYNSAVVEAGGYEQMTFIEKDCRNYIDKVRRLRLGEGDAEALRCYFSKMQS</sequence>
<dbReference type="PANTHER" id="PTHR47718:SF13">
    <property type="entry name" value="OS09G0290500 PROTEIN"/>
    <property type="match status" value="1"/>
</dbReference>
<gene>
    <name evidence="2" type="ORF">Adt_12098</name>
</gene>
<evidence type="ECO:0000313" key="2">
    <source>
        <dbReference type="EMBL" id="KAL2527044.1"/>
    </source>
</evidence>
<dbReference type="Proteomes" id="UP001604336">
    <property type="component" value="Unassembled WGS sequence"/>
</dbReference>
<evidence type="ECO:0000313" key="3">
    <source>
        <dbReference type="Proteomes" id="UP001604336"/>
    </source>
</evidence>
<keyword evidence="3" id="KW-1185">Reference proteome</keyword>
<evidence type="ECO:0000256" key="1">
    <source>
        <dbReference type="SAM" id="MobiDB-lite"/>
    </source>
</evidence>
<dbReference type="AlphaFoldDB" id="A0ABD1UPU5"/>